<dbReference type="GO" id="GO:0005737">
    <property type="term" value="C:cytoplasm"/>
    <property type="evidence" value="ECO:0007669"/>
    <property type="project" value="TreeGrafter"/>
</dbReference>
<dbReference type="InterPro" id="IPR051402">
    <property type="entry name" value="KPR-Related"/>
</dbReference>
<dbReference type="KEGG" id="uru:DSM104443_00224"/>
<gene>
    <name evidence="13" type="primary">panE_1</name>
    <name evidence="13" type="ORF">DSM104443_00224</name>
</gene>
<evidence type="ECO:0000256" key="6">
    <source>
        <dbReference type="ARBA" id="ARBA00022857"/>
    </source>
</evidence>
<feature type="domain" description="Ketopantoate reductase N-terminal" evidence="11">
    <location>
        <begin position="3"/>
        <end position="171"/>
    </location>
</feature>
<evidence type="ECO:0000256" key="2">
    <source>
        <dbReference type="ARBA" id="ARBA00007870"/>
    </source>
</evidence>
<evidence type="ECO:0000313" key="13">
    <source>
        <dbReference type="EMBL" id="QJR09188.1"/>
    </source>
</evidence>
<evidence type="ECO:0000313" key="14">
    <source>
        <dbReference type="Proteomes" id="UP000501534"/>
    </source>
</evidence>
<evidence type="ECO:0000259" key="11">
    <source>
        <dbReference type="Pfam" id="PF02558"/>
    </source>
</evidence>
<reference evidence="13 14" key="1">
    <citation type="submission" date="2020-04" db="EMBL/GenBank/DDBJ databases">
        <title>Usitatibacter rugosus gen. nov., sp. nov. and Usitatibacter palustris sp. nov., novel members of Usitatibacteraceae fam. nov. within the order Nitrosomonadales isolated from soil.</title>
        <authorList>
            <person name="Huber K.J."/>
            <person name="Neumann-Schaal M."/>
            <person name="Geppert A."/>
            <person name="Luckner M."/>
            <person name="Wanner G."/>
            <person name="Overmann J."/>
        </authorList>
    </citation>
    <scope>NUCLEOTIDE SEQUENCE [LARGE SCALE GENOMIC DNA]</scope>
    <source>
        <strain evidence="13 14">0125_3</strain>
    </source>
</reference>
<dbReference type="AlphaFoldDB" id="A0A6M4GQY2"/>
<dbReference type="InterPro" id="IPR003710">
    <property type="entry name" value="ApbA"/>
</dbReference>
<dbReference type="Proteomes" id="UP000501534">
    <property type="component" value="Chromosome"/>
</dbReference>
<organism evidence="13 14">
    <name type="scientific">Usitatibacter rugosus</name>
    <dbReference type="NCBI Taxonomy" id="2732067"/>
    <lineage>
        <taxon>Bacteria</taxon>
        <taxon>Pseudomonadati</taxon>
        <taxon>Pseudomonadota</taxon>
        <taxon>Betaproteobacteria</taxon>
        <taxon>Nitrosomonadales</taxon>
        <taxon>Usitatibacteraceae</taxon>
        <taxon>Usitatibacter</taxon>
    </lineage>
</organism>
<dbReference type="NCBIfam" id="NF005089">
    <property type="entry name" value="PRK06522.1-4"/>
    <property type="match status" value="1"/>
</dbReference>
<dbReference type="Pfam" id="PF02558">
    <property type="entry name" value="ApbA"/>
    <property type="match status" value="1"/>
</dbReference>
<dbReference type="Gene3D" id="1.10.1040.10">
    <property type="entry name" value="N-(1-d-carboxylethyl)-l-norvaline Dehydrogenase, domain 2"/>
    <property type="match status" value="1"/>
</dbReference>
<dbReference type="InterPro" id="IPR036291">
    <property type="entry name" value="NAD(P)-bd_dom_sf"/>
</dbReference>
<evidence type="ECO:0000256" key="5">
    <source>
        <dbReference type="ARBA" id="ARBA00022655"/>
    </source>
</evidence>
<dbReference type="Pfam" id="PF08546">
    <property type="entry name" value="ApbA_C"/>
    <property type="match status" value="1"/>
</dbReference>
<dbReference type="PANTHER" id="PTHR21708:SF45">
    <property type="entry name" value="2-DEHYDROPANTOATE 2-REDUCTASE"/>
    <property type="match status" value="1"/>
</dbReference>
<dbReference type="UniPathway" id="UPA00028">
    <property type="reaction ID" value="UER00004"/>
</dbReference>
<dbReference type="NCBIfam" id="TIGR00745">
    <property type="entry name" value="apbA_panE"/>
    <property type="match status" value="1"/>
</dbReference>
<feature type="domain" description="Ketopantoate reductase C-terminal" evidence="12">
    <location>
        <begin position="197"/>
        <end position="317"/>
    </location>
</feature>
<dbReference type="Gene3D" id="3.40.50.720">
    <property type="entry name" value="NAD(P)-binding Rossmann-like Domain"/>
    <property type="match status" value="1"/>
</dbReference>
<evidence type="ECO:0000256" key="10">
    <source>
        <dbReference type="RuleBase" id="RU362068"/>
    </source>
</evidence>
<dbReference type="InterPro" id="IPR013328">
    <property type="entry name" value="6PGD_dom2"/>
</dbReference>
<dbReference type="EC" id="1.1.1.169" evidence="3 10"/>
<dbReference type="FunFam" id="1.10.1040.10:FF:000017">
    <property type="entry name" value="2-dehydropantoate 2-reductase"/>
    <property type="match status" value="1"/>
</dbReference>
<name>A0A6M4GQY2_9PROT</name>
<dbReference type="SUPFAM" id="SSF48179">
    <property type="entry name" value="6-phosphogluconate dehydrogenase C-terminal domain-like"/>
    <property type="match status" value="1"/>
</dbReference>
<sequence length="339" mass="35551">MRIAVVGVGAIGGIVAARLALAGKDVTVFARGENHAAIARGGLAITQMDGRREVARVHASERFEDAKGFDVVIVAVKSHQLPAVGSGVAAICNDDTAVVPMQNGLPFWYFHEHGGALAGSTVESVDPGGKCLGAIPARRVLGVVTFMAGERPGPGEVKHTGGEGLRLGELDGRSTQRLESVATELRNAGFKCPALEDIRNEVWLKLWGNAVFNPISALTHSTLADICNDPDARKLVTQGMMEISAVAAKLGVTFPMTIENRIDVAGRIGHHKTSMLQDVEAGNALEIDALTGAVVELGAKVGVPTPALEALYRAVKLLDRTVRSGNLSVRAERRGGLPG</sequence>
<dbReference type="InterPro" id="IPR013332">
    <property type="entry name" value="KPR_N"/>
</dbReference>
<dbReference type="InterPro" id="IPR013752">
    <property type="entry name" value="KPA_reductase"/>
</dbReference>
<keyword evidence="6 10" id="KW-0521">NADP</keyword>
<dbReference type="SUPFAM" id="SSF51735">
    <property type="entry name" value="NAD(P)-binding Rossmann-fold domains"/>
    <property type="match status" value="1"/>
</dbReference>
<evidence type="ECO:0000256" key="7">
    <source>
        <dbReference type="ARBA" id="ARBA00023002"/>
    </source>
</evidence>
<dbReference type="GO" id="GO:0015940">
    <property type="term" value="P:pantothenate biosynthetic process"/>
    <property type="evidence" value="ECO:0007669"/>
    <property type="project" value="UniProtKB-UniPathway"/>
</dbReference>
<evidence type="ECO:0000256" key="1">
    <source>
        <dbReference type="ARBA" id="ARBA00004994"/>
    </source>
</evidence>
<comment type="pathway">
    <text evidence="1 10">Cofactor biosynthesis; (R)-pantothenate biosynthesis; (R)-pantoate from 3-methyl-2-oxobutanoate: step 2/2.</text>
</comment>
<dbReference type="RefSeq" id="WP_171088879.1">
    <property type="nucleotide sequence ID" value="NZ_CP053069.1"/>
</dbReference>
<protein>
    <recommendedName>
        <fullName evidence="4 10">2-dehydropantoate 2-reductase</fullName>
        <ecNumber evidence="3 10">1.1.1.169</ecNumber>
    </recommendedName>
    <alternativeName>
        <fullName evidence="8 10">Ketopantoate reductase</fullName>
    </alternativeName>
</protein>
<dbReference type="PANTHER" id="PTHR21708">
    <property type="entry name" value="PROBABLE 2-DEHYDROPANTOATE 2-REDUCTASE"/>
    <property type="match status" value="1"/>
</dbReference>
<evidence type="ECO:0000256" key="8">
    <source>
        <dbReference type="ARBA" id="ARBA00032024"/>
    </source>
</evidence>
<keyword evidence="7 10" id="KW-0560">Oxidoreductase</keyword>
<comment type="catalytic activity">
    <reaction evidence="9 10">
        <text>(R)-pantoate + NADP(+) = 2-dehydropantoate + NADPH + H(+)</text>
        <dbReference type="Rhea" id="RHEA:16233"/>
        <dbReference type="ChEBI" id="CHEBI:11561"/>
        <dbReference type="ChEBI" id="CHEBI:15378"/>
        <dbReference type="ChEBI" id="CHEBI:15980"/>
        <dbReference type="ChEBI" id="CHEBI:57783"/>
        <dbReference type="ChEBI" id="CHEBI:58349"/>
        <dbReference type="EC" id="1.1.1.169"/>
    </reaction>
</comment>
<proteinExistence type="inferred from homology"/>
<comment type="similarity">
    <text evidence="2 10">Belongs to the ketopantoate reductase family.</text>
</comment>
<comment type="function">
    <text evidence="10">Catalyzes the NADPH-dependent reduction of ketopantoate into pantoic acid.</text>
</comment>
<keyword evidence="5 10" id="KW-0566">Pantothenate biosynthesis</keyword>
<evidence type="ECO:0000259" key="12">
    <source>
        <dbReference type="Pfam" id="PF08546"/>
    </source>
</evidence>
<accession>A0A6M4GQY2</accession>
<evidence type="ECO:0000256" key="9">
    <source>
        <dbReference type="ARBA" id="ARBA00048793"/>
    </source>
</evidence>
<keyword evidence="14" id="KW-1185">Reference proteome</keyword>
<dbReference type="GO" id="GO:0008677">
    <property type="term" value="F:2-dehydropantoate 2-reductase activity"/>
    <property type="evidence" value="ECO:0007669"/>
    <property type="project" value="UniProtKB-EC"/>
</dbReference>
<evidence type="ECO:0000256" key="4">
    <source>
        <dbReference type="ARBA" id="ARBA00019465"/>
    </source>
</evidence>
<evidence type="ECO:0000256" key="3">
    <source>
        <dbReference type="ARBA" id="ARBA00013014"/>
    </source>
</evidence>
<dbReference type="InterPro" id="IPR008927">
    <property type="entry name" value="6-PGluconate_DH-like_C_sf"/>
</dbReference>
<dbReference type="EMBL" id="CP053069">
    <property type="protein sequence ID" value="QJR09188.1"/>
    <property type="molecule type" value="Genomic_DNA"/>
</dbReference>